<dbReference type="AlphaFoldDB" id="A0A975Y0F8"/>
<proteinExistence type="predicted"/>
<gene>
    <name evidence="2" type="ORF">KRR39_00540</name>
</gene>
<dbReference type="RefSeq" id="WP_216939895.1">
    <property type="nucleotide sequence ID" value="NZ_CP077062.1"/>
</dbReference>
<keyword evidence="3" id="KW-1185">Reference proteome</keyword>
<dbReference type="KEGG" id="nps:KRR39_00540"/>
<dbReference type="EMBL" id="CP077062">
    <property type="protein sequence ID" value="QWZ08405.1"/>
    <property type="molecule type" value="Genomic_DNA"/>
</dbReference>
<reference evidence="2" key="1">
    <citation type="submission" date="2021-06" db="EMBL/GenBank/DDBJ databases">
        <title>Complete genome sequence of Nocardioides sp. G188.</title>
        <authorList>
            <person name="Im W.-T."/>
        </authorList>
    </citation>
    <scope>NUCLEOTIDE SEQUENCE</scope>
    <source>
        <strain evidence="2">G188</strain>
    </source>
</reference>
<evidence type="ECO:0000256" key="1">
    <source>
        <dbReference type="SAM" id="SignalP"/>
    </source>
</evidence>
<feature type="chain" id="PRO_5037686089" evidence="1">
    <location>
        <begin position="30"/>
        <end position="308"/>
    </location>
</feature>
<protein>
    <submittedName>
        <fullName evidence="2">Superoxide dismutase</fullName>
    </submittedName>
</protein>
<evidence type="ECO:0000313" key="3">
    <source>
        <dbReference type="Proteomes" id="UP000683575"/>
    </source>
</evidence>
<dbReference type="Proteomes" id="UP000683575">
    <property type="component" value="Chromosome"/>
</dbReference>
<keyword evidence="1" id="KW-0732">Signal</keyword>
<name>A0A975Y0F8_9ACTN</name>
<sequence>MTPTALRRSALVLLTALLATLLTAPVAQARPPRDRLPLPDGFQPEGIAISGHRAYFGSRATGAIYTADLRTGTGRVLSKAVGSPSLGMKVDGHGRLFVAGGTGGDGRVVDTRTGKVLRTYQFTDARPTFVNDVVLTPRAAYFTDSTNPELYRVPLGRRLARPKQVTGISLGGAWKQTADLNANGIARTPDGRALLVVQTSTGFLFRVDPATGVARRVHLGGALLTDGDGLLLHRRTLYAVQNQLDRVAVVHLNGAGTRGRLVDTIRSRHFDVPTTIARTGRSLYLPNARFTTPPTSSTTYSAFRVSTR</sequence>
<organism evidence="2 3">
    <name type="scientific">Nocardioides panacis</name>
    <dbReference type="NCBI Taxonomy" id="2849501"/>
    <lineage>
        <taxon>Bacteria</taxon>
        <taxon>Bacillati</taxon>
        <taxon>Actinomycetota</taxon>
        <taxon>Actinomycetes</taxon>
        <taxon>Propionibacteriales</taxon>
        <taxon>Nocardioidaceae</taxon>
        <taxon>Nocardioides</taxon>
    </lineage>
</organism>
<evidence type="ECO:0000313" key="2">
    <source>
        <dbReference type="EMBL" id="QWZ08405.1"/>
    </source>
</evidence>
<dbReference type="InterPro" id="IPR006311">
    <property type="entry name" value="TAT_signal"/>
</dbReference>
<feature type="signal peptide" evidence="1">
    <location>
        <begin position="1"/>
        <end position="29"/>
    </location>
</feature>
<accession>A0A975Y0F8</accession>
<dbReference type="PROSITE" id="PS51318">
    <property type="entry name" value="TAT"/>
    <property type="match status" value="1"/>
</dbReference>